<dbReference type="InterPro" id="IPR036388">
    <property type="entry name" value="WH-like_DNA-bd_sf"/>
</dbReference>
<dbReference type="CDD" id="cd07377">
    <property type="entry name" value="WHTH_GntR"/>
    <property type="match status" value="1"/>
</dbReference>
<dbReference type="InterPro" id="IPR036390">
    <property type="entry name" value="WH_DNA-bd_sf"/>
</dbReference>
<proteinExistence type="predicted"/>
<dbReference type="SUPFAM" id="SSF48008">
    <property type="entry name" value="GntR ligand-binding domain-like"/>
    <property type="match status" value="1"/>
</dbReference>
<dbReference type="GO" id="GO:0003677">
    <property type="term" value="F:DNA binding"/>
    <property type="evidence" value="ECO:0007669"/>
    <property type="project" value="UniProtKB-KW"/>
</dbReference>
<dbReference type="AlphaFoldDB" id="A0A6B0Y6B4"/>
<evidence type="ECO:0000256" key="1">
    <source>
        <dbReference type="ARBA" id="ARBA00023015"/>
    </source>
</evidence>
<evidence type="ECO:0000313" key="5">
    <source>
        <dbReference type="EMBL" id="MXY34676.1"/>
    </source>
</evidence>
<dbReference type="Pfam" id="PF00392">
    <property type="entry name" value="GntR"/>
    <property type="match status" value="1"/>
</dbReference>
<dbReference type="PANTHER" id="PTHR43537:SF44">
    <property type="entry name" value="GNTR FAMILY REGULATORY PROTEIN"/>
    <property type="match status" value="1"/>
</dbReference>
<dbReference type="PANTHER" id="PTHR43537">
    <property type="entry name" value="TRANSCRIPTIONAL REGULATOR, GNTR FAMILY"/>
    <property type="match status" value="1"/>
</dbReference>
<dbReference type="Pfam" id="PF07729">
    <property type="entry name" value="FCD"/>
    <property type="match status" value="1"/>
</dbReference>
<dbReference type="SUPFAM" id="SSF46785">
    <property type="entry name" value="Winged helix' DNA-binding domain"/>
    <property type="match status" value="1"/>
</dbReference>
<evidence type="ECO:0000256" key="3">
    <source>
        <dbReference type="ARBA" id="ARBA00023163"/>
    </source>
</evidence>
<evidence type="ECO:0000256" key="2">
    <source>
        <dbReference type="ARBA" id="ARBA00023125"/>
    </source>
</evidence>
<dbReference type="Gene3D" id="1.20.120.530">
    <property type="entry name" value="GntR ligand-binding domain-like"/>
    <property type="match status" value="1"/>
</dbReference>
<dbReference type="SMART" id="SM00345">
    <property type="entry name" value="HTH_GNTR"/>
    <property type="match status" value="1"/>
</dbReference>
<protein>
    <submittedName>
        <fullName evidence="5">FCD domain-containing protein</fullName>
    </submittedName>
</protein>
<organism evidence="5">
    <name type="scientific">Boseongicola sp. SB0664_bin_43</name>
    <dbReference type="NCBI Taxonomy" id="2604844"/>
    <lineage>
        <taxon>Bacteria</taxon>
        <taxon>Pseudomonadati</taxon>
        <taxon>Pseudomonadota</taxon>
        <taxon>Alphaproteobacteria</taxon>
        <taxon>Rhodobacterales</taxon>
        <taxon>Paracoccaceae</taxon>
        <taxon>Boseongicola</taxon>
    </lineage>
</organism>
<reference evidence="5" key="1">
    <citation type="submission" date="2019-09" db="EMBL/GenBank/DDBJ databases">
        <title>Characterisation of the sponge microbiome using genome-centric metagenomics.</title>
        <authorList>
            <person name="Engelberts J.P."/>
            <person name="Robbins S.J."/>
            <person name="De Goeij J.M."/>
            <person name="Aranda M."/>
            <person name="Bell S.C."/>
            <person name="Webster N.S."/>
        </authorList>
    </citation>
    <scope>NUCLEOTIDE SEQUENCE</scope>
    <source>
        <strain evidence="5">SB0664_bin_43</strain>
    </source>
</reference>
<keyword evidence="1" id="KW-0805">Transcription regulation</keyword>
<accession>A0A6B0Y6B4</accession>
<gene>
    <name evidence="5" type="ORF">F4Y60_11430</name>
</gene>
<dbReference type="InterPro" id="IPR008920">
    <property type="entry name" value="TF_FadR/GntR_C"/>
</dbReference>
<dbReference type="InterPro" id="IPR011711">
    <property type="entry name" value="GntR_C"/>
</dbReference>
<keyword evidence="3" id="KW-0804">Transcription</keyword>
<evidence type="ECO:0000259" key="4">
    <source>
        <dbReference type="PROSITE" id="PS50949"/>
    </source>
</evidence>
<dbReference type="Gene3D" id="1.10.10.10">
    <property type="entry name" value="Winged helix-like DNA-binding domain superfamily/Winged helix DNA-binding domain"/>
    <property type="match status" value="1"/>
</dbReference>
<sequence>MTEERNPDARARAADNLVSIFELQIIDGTLAVGKPLPPEREIMQSFGVSRTVVREAVQTLAVKGLVNARPRFRPVVRTPGYDAAIEAVGSVVNRLLTVPGGVRNLFELRIMMEAALVRDAALHADKNHVARIKQALDDNEAALGDSERFFETDVAFHRVLYEVPANPVLPPIHQAYTDWLSSHWTRMPQDPERNHVNFKAHGKIFQMILFRDPDAAERALRDHLDEAWNQVRLTFAEA</sequence>
<dbReference type="EMBL" id="VXRY01000467">
    <property type="protein sequence ID" value="MXY34676.1"/>
    <property type="molecule type" value="Genomic_DNA"/>
</dbReference>
<dbReference type="PRINTS" id="PR00035">
    <property type="entry name" value="HTHGNTR"/>
</dbReference>
<dbReference type="SMART" id="SM00895">
    <property type="entry name" value="FCD"/>
    <property type="match status" value="1"/>
</dbReference>
<feature type="domain" description="HTH gntR-type" evidence="4">
    <location>
        <begin position="11"/>
        <end position="79"/>
    </location>
</feature>
<dbReference type="PROSITE" id="PS50949">
    <property type="entry name" value="HTH_GNTR"/>
    <property type="match status" value="1"/>
</dbReference>
<name>A0A6B0Y6B4_9RHOB</name>
<comment type="caution">
    <text evidence="5">The sequence shown here is derived from an EMBL/GenBank/DDBJ whole genome shotgun (WGS) entry which is preliminary data.</text>
</comment>
<keyword evidence="2" id="KW-0238">DNA-binding</keyword>
<dbReference type="GO" id="GO:0003700">
    <property type="term" value="F:DNA-binding transcription factor activity"/>
    <property type="evidence" value="ECO:0007669"/>
    <property type="project" value="InterPro"/>
</dbReference>
<dbReference type="InterPro" id="IPR000524">
    <property type="entry name" value="Tscrpt_reg_HTH_GntR"/>
</dbReference>